<dbReference type="Pfam" id="PF14871">
    <property type="entry name" value="GHL6"/>
    <property type="match status" value="1"/>
</dbReference>
<dbReference type="InterPro" id="IPR029062">
    <property type="entry name" value="Class_I_gatase-like"/>
</dbReference>
<keyword evidence="2" id="KW-1185">Reference proteome</keyword>
<dbReference type="PROSITE" id="PS51318">
    <property type="entry name" value="TAT"/>
    <property type="match status" value="1"/>
</dbReference>
<dbReference type="eggNOG" id="COG1874">
    <property type="taxonomic scope" value="Bacteria"/>
</dbReference>
<dbReference type="SUPFAM" id="SSF52317">
    <property type="entry name" value="Class I glutamine amidotransferase-like"/>
    <property type="match status" value="1"/>
</dbReference>
<proteinExistence type="predicted"/>
<sequence>MSDARSRDFSRRQFLQQLAGAAALVTLADWRLVAGEGTAGKAAVAQPWYQRALRWGQTNLTEIDVERFDTVWWREHWRRTAVQGVVINAGGIVAYYPTSVPLHRRAAHMNGRDLFGELTAAAHADGLAVFARMDSNRADATFYQAHPDWFARDANGEPYRATGLYVACVNSPYYHEHIPAILHEVATRYRPEGFTDNNWNGPMRDQPCFCGNCEQLFRARTGAAIPRQPDWNSPLYREWIRWNYERRTEIWEQFNHATRQAGGPECLWVGMMAGSQNWQARVFRDDREIYRRTELVMLDDQRRFDPEGFQHNGEIGARIRGVGGWDKVIPESMAMYHLTEHNFRLAAKPEPEVRLWFLEGVAGGVQPWWHHVGSDQQDRRMLQTAEPLWQWHRRNEAYLVHRRPRVTVGLVWSQRNMDFFGRDDGGAHVDDPWNGWMQALIRARIPYVPVHVDDLDREVGALGLKLLILPNLGAMSDPQVAAVRRFVAAGGNLLATGLSSLSDEWGEARDDFALADVLGVHLPPRHAFRDEPVRTRWAKRWTQTYLRLHPELRAGIPGPRSGDEPEIAGERHEVLRGFEQTDILAFGGMLEPLAVEPGGVVPLTFVPAVPTSPVESVWMHEPRTDIPGLVLRENAAGGRIAYLPADLDRRFARENLPDHGDLLANLVRWTSRGDIPLKVEGAGLIHCHLYQQSAPDRLVLHLVNLTNAGTWRTPVHELIAVGPFMVSVRFATRSKPENLVSLVSGERRTFEQTGEWVKFEVTRIVDHEVFVIS</sequence>
<dbReference type="CDD" id="cd03143">
    <property type="entry name" value="A4_beta-galactosidase_middle_domain"/>
    <property type="match status" value="1"/>
</dbReference>
<dbReference type="AlphaFoldDB" id="B1ZYP5"/>
<evidence type="ECO:0000313" key="1">
    <source>
        <dbReference type="EMBL" id="ACB75281.1"/>
    </source>
</evidence>
<dbReference type="RefSeq" id="WP_012374818.1">
    <property type="nucleotide sequence ID" value="NC_010571.1"/>
</dbReference>
<gene>
    <name evidence="1" type="ordered locus">Oter_1998</name>
</gene>
<evidence type="ECO:0000313" key="2">
    <source>
        <dbReference type="Proteomes" id="UP000007013"/>
    </source>
</evidence>
<dbReference type="InterPro" id="IPR028212">
    <property type="entry name" value="GHL6"/>
</dbReference>
<dbReference type="Gene3D" id="3.20.20.80">
    <property type="entry name" value="Glycosidases"/>
    <property type="match status" value="1"/>
</dbReference>
<dbReference type="HOGENOM" id="CLU_020573_0_0_0"/>
<dbReference type="KEGG" id="ote:Oter_1998"/>
<evidence type="ECO:0008006" key="3">
    <source>
        <dbReference type="Google" id="ProtNLM"/>
    </source>
</evidence>
<dbReference type="InterPro" id="IPR006311">
    <property type="entry name" value="TAT_signal"/>
</dbReference>
<dbReference type="Proteomes" id="UP000007013">
    <property type="component" value="Chromosome"/>
</dbReference>
<dbReference type="Gene3D" id="3.40.50.880">
    <property type="match status" value="1"/>
</dbReference>
<name>B1ZYP5_OPITP</name>
<dbReference type="InterPro" id="IPR017853">
    <property type="entry name" value="GH"/>
</dbReference>
<dbReference type="OrthoDB" id="2484600at2"/>
<protein>
    <recommendedName>
        <fullName evidence="3">Tat pathway signal protein</fullName>
    </recommendedName>
</protein>
<organism evidence="1 2">
    <name type="scientific">Opitutus terrae (strain DSM 11246 / JCM 15787 / PB90-1)</name>
    <dbReference type="NCBI Taxonomy" id="452637"/>
    <lineage>
        <taxon>Bacteria</taxon>
        <taxon>Pseudomonadati</taxon>
        <taxon>Verrucomicrobiota</taxon>
        <taxon>Opitutia</taxon>
        <taxon>Opitutales</taxon>
        <taxon>Opitutaceae</taxon>
        <taxon>Opitutus</taxon>
    </lineage>
</organism>
<accession>B1ZYP5</accession>
<dbReference type="STRING" id="452637.Oter_1998"/>
<reference evidence="1 2" key="1">
    <citation type="journal article" date="2011" name="J. Bacteriol.">
        <title>Genome sequence of the verrucomicrobium Opitutus terrae PB90-1, an abundant inhabitant of rice paddy soil ecosystems.</title>
        <authorList>
            <person name="van Passel M.W."/>
            <person name="Kant R."/>
            <person name="Palva A."/>
            <person name="Copeland A."/>
            <person name="Lucas S."/>
            <person name="Lapidus A."/>
            <person name="Glavina del Rio T."/>
            <person name="Pitluck S."/>
            <person name="Goltsman E."/>
            <person name="Clum A."/>
            <person name="Sun H."/>
            <person name="Schmutz J."/>
            <person name="Larimer F.W."/>
            <person name="Land M.L."/>
            <person name="Hauser L."/>
            <person name="Kyrpides N."/>
            <person name="Mikhailova N."/>
            <person name="Richardson P.P."/>
            <person name="Janssen P.H."/>
            <person name="de Vos W.M."/>
            <person name="Smidt H."/>
        </authorList>
    </citation>
    <scope>NUCLEOTIDE SEQUENCE [LARGE SCALE GENOMIC DNA]</scope>
    <source>
        <strain evidence="2">DSM 11246 / JCM 15787 / PB90-1</strain>
    </source>
</reference>
<dbReference type="EMBL" id="CP001032">
    <property type="protein sequence ID" value="ACB75281.1"/>
    <property type="molecule type" value="Genomic_DNA"/>
</dbReference>
<dbReference type="SUPFAM" id="SSF51445">
    <property type="entry name" value="(Trans)glycosidases"/>
    <property type="match status" value="1"/>
</dbReference>